<proteinExistence type="predicted"/>
<evidence type="ECO:0000313" key="3">
    <source>
        <dbReference type="Proteomes" id="UP000177950"/>
    </source>
</evidence>
<feature type="signal peptide" evidence="1">
    <location>
        <begin position="1"/>
        <end position="21"/>
    </location>
</feature>
<reference evidence="2 3" key="1">
    <citation type="journal article" date="2016" name="Nat. Commun.">
        <title>Thousands of microbial genomes shed light on interconnected biogeochemical processes in an aquifer system.</title>
        <authorList>
            <person name="Anantharaman K."/>
            <person name="Brown C.T."/>
            <person name="Hug L.A."/>
            <person name="Sharon I."/>
            <person name="Castelle C.J."/>
            <person name="Probst A.J."/>
            <person name="Thomas B.C."/>
            <person name="Singh A."/>
            <person name="Wilkins M.J."/>
            <person name="Karaoz U."/>
            <person name="Brodie E.L."/>
            <person name="Williams K.H."/>
            <person name="Hubbard S.S."/>
            <person name="Banfield J.F."/>
        </authorList>
    </citation>
    <scope>NUCLEOTIDE SEQUENCE [LARGE SCALE GENOMIC DNA]</scope>
</reference>
<organism evidence="2 3">
    <name type="scientific">Candidatus Muproteobacteria bacterium RBG_19FT_COMBO_61_10</name>
    <dbReference type="NCBI Taxonomy" id="1817761"/>
    <lineage>
        <taxon>Bacteria</taxon>
        <taxon>Pseudomonadati</taxon>
        <taxon>Pseudomonadota</taxon>
        <taxon>Candidatus Muproteobacteria</taxon>
    </lineage>
</organism>
<name>A0A1F6UG06_9PROT</name>
<evidence type="ECO:0000313" key="2">
    <source>
        <dbReference type="EMBL" id="OGI56242.1"/>
    </source>
</evidence>
<accession>A0A1F6UG06</accession>
<gene>
    <name evidence="2" type="ORF">A2V58_04315</name>
</gene>
<keyword evidence="1" id="KW-0732">Signal</keyword>
<protein>
    <submittedName>
        <fullName evidence="2">Uncharacterized protein</fullName>
    </submittedName>
</protein>
<dbReference type="AlphaFoldDB" id="A0A1F6UG06"/>
<evidence type="ECO:0000256" key="1">
    <source>
        <dbReference type="SAM" id="SignalP"/>
    </source>
</evidence>
<comment type="caution">
    <text evidence="2">The sequence shown here is derived from an EMBL/GenBank/DDBJ whole genome shotgun (WGS) entry which is preliminary data.</text>
</comment>
<dbReference type="Proteomes" id="UP000177950">
    <property type="component" value="Unassembled WGS sequence"/>
</dbReference>
<feature type="chain" id="PRO_5009526996" evidence="1">
    <location>
        <begin position="22"/>
        <end position="98"/>
    </location>
</feature>
<dbReference type="EMBL" id="MFSV01000194">
    <property type="protein sequence ID" value="OGI56242.1"/>
    <property type="molecule type" value="Genomic_DNA"/>
</dbReference>
<sequence>MKKRIVMLGCLAALTTTAAVAEDRIDLEGTTITGNRELPKVLYIVPWKRPQSGELVGKPVTSLLDEALAPVDRDVFQRQVEYYGLSRRAADPAAAAKK</sequence>